<evidence type="ECO:0000256" key="6">
    <source>
        <dbReference type="ARBA" id="ARBA00023136"/>
    </source>
</evidence>
<feature type="transmembrane region" description="Helical" evidence="7">
    <location>
        <begin position="48"/>
        <end position="71"/>
    </location>
</feature>
<evidence type="ECO:0000256" key="4">
    <source>
        <dbReference type="ARBA" id="ARBA00022692"/>
    </source>
</evidence>
<protein>
    <submittedName>
        <fullName evidence="10">Raffinose/stachyose/melibiose transport system permease protein</fullName>
    </submittedName>
</protein>
<evidence type="ECO:0000313" key="11">
    <source>
        <dbReference type="Proteomes" id="UP000199207"/>
    </source>
</evidence>
<feature type="domain" description="ABC transmembrane type-1" evidence="9">
    <location>
        <begin position="106"/>
        <end position="297"/>
    </location>
</feature>
<keyword evidence="4 7" id="KW-0812">Transmembrane</keyword>
<evidence type="ECO:0000256" key="5">
    <source>
        <dbReference type="ARBA" id="ARBA00022989"/>
    </source>
</evidence>
<feature type="transmembrane region" description="Helical" evidence="7">
    <location>
        <begin position="111"/>
        <end position="130"/>
    </location>
</feature>
<reference evidence="10 11" key="1">
    <citation type="submission" date="2016-10" db="EMBL/GenBank/DDBJ databases">
        <authorList>
            <person name="de Groot N.N."/>
        </authorList>
    </citation>
    <scope>NUCLEOTIDE SEQUENCE [LARGE SCALE GENOMIC DNA]</scope>
    <source>
        <strain evidence="10 11">CGMCC 4.5739</strain>
    </source>
</reference>
<keyword evidence="3" id="KW-1003">Cell membrane</keyword>
<dbReference type="Gene3D" id="1.10.3720.10">
    <property type="entry name" value="MetI-like"/>
    <property type="match status" value="1"/>
</dbReference>
<evidence type="ECO:0000259" key="9">
    <source>
        <dbReference type="PROSITE" id="PS50928"/>
    </source>
</evidence>
<dbReference type="EMBL" id="FOLM01000028">
    <property type="protein sequence ID" value="SFD75606.1"/>
    <property type="molecule type" value="Genomic_DNA"/>
</dbReference>
<evidence type="ECO:0000256" key="1">
    <source>
        <dbReference type="ARBA" id="ARBA00004651"/>
    </source>
</evidence>
<feature type="region of interest" description="Disordered" evidence="8">
    <location>
        <begin position="1"/>
        <end position="38"/>
    </location>
</feature>
<feature type="transmembrane region" description="Helical" evidence="7">
    <location>
        <begin position="230"/>
        <end position="253"/>
    </location>
</feature>
<dbReference type="PANTHER" id="PTHR43744">
    <property type="entry name" value="ABC TRANSPORTER PERMEASE PROTEIN MG189-RELATED-RELATED"/>
    <property type="match status" value="1"/>
</dbReference>
<proteinExistence type="inferred from homology"/>
<comment type="subcellular location">
    <subcellularLocation>
        <location evidence="1 7">Cell membrane</location>
        <topology evidence="1 7">Multi-pass membrane protein</topology>
    </subcellularLocation>
</comment>
<dbReference type="GO" id="GO:0055085">
    <property type="term" value="P:transmembrane transport"/>
    <property type="evidence" value="ECO:0007669"/>
    <property type="project" value="InterPro"/>
</dbReference>
<dbReference type="InterPro" id="IPR035906">
    <property type="entry name" value="MetI-like_sf"/>
</dbReference>
<dbReference type="PANTHER" id="PTHR43744:SF12">
    <property type="entry name" value="ABC TRANSPORTER PERMEASE PROTEIN MG189-RELATED"/>
    <property type="match status" value="1"/>
</dbReference>
<feature type="transmembrane region" description="Helical" evidence="7">
    <location>
        <begin position="142"/>
        <end position="165"/>
    </location>
</feature>
<dbReference type="SUPFAM" id="SSF161098">
    <property type="entry name" value="MetI-like"/>
    <property type="match status" value="1"/>
</dbReference>
<gene>
    <name evidence="10" type="ORF">SAMN05421773_1285</name>
</gene>
<evidence type="ECO:0000256" key="2">
    <source>
        <dbReference type="ARBA" id="ARBA00022448"/>
    </source>
</evidence>
<dbReference type="Proteomes" id="UP000199207">
    <property type="component" value="Unassembled WGS sequence"/>
</dbReference>
<keyword evidence="11" id="KW-1185">Reference proteome</keyword>
<feature type="transmembrane region" description="Helical" evidence="7">
    <location>
        <begin position="279"/>
        <end position="297"/>
    </location>
</feature>
<dbReference type="Pfam" id="PF00528">
    <property type="entry name" value="BPD_transp_1"/>
    <property type="match status" value="1"/>
</dbReference>
<keyword evidence="5 7" id="KW-1133">Transmembrane helix</keyword>
<accession>A0A1I1UXU5</accession>
<dbReference type="PROSITE" id="PS50928">
    <property type="entry name" value="ABC_TM1"/>
    <property type="match status" value="1"/>
</dbReference>
<evidence type="ECO:0000256" key="7">
    <source>
        <dbReference type="RuleBase" id="RU363032"/>
    </source>
</evidence>
<comment type="similarity">
    <text evidence="7">Belongs to the binding-protein-dependent transport system permease family.</text>
</comment>
<evidence type="ECO:0000256" key="8">
    <source>
        <dbReference type="SAM" id="MobiDB-lite"/>
    </source>
</evidence>
<keyword evidence="6 7" id="KW-0472">Membrane</keyword>
<name>A0A1I1UXU5_9ACTN</name>
<evidence type="ECO:0000313" key="10">
    <source>
        <dbReference type="EMBL" id="SFD75606.1"/>
    </source>
</evidence>
<sequence length="312" mass="33786">MTARTDKTVQQAAGPAAGVSKDGARPVKIRRRASDGGRRRPLPAALSLHALALILVALVLVPLLFAIIGGFKDTTQLSDNAFGLPDPWRPENYTDVLTAGDFWRQLFNSTLVALGTTVIVVIAGAMVAFVMARFSFRGREGFFTLFTVGLMFPPAVAILPLFVLLREMSLLDNPFGVILPQAAFGLPITIIILRGFFREVPHEVEEAAILDGCSPAGFFWRILMPMSRPALATVAVLSLVVSWNNYFLPLVVFTDPDWWTLPLGVQQFQGQYASDTAKVLAYLVLAMLPALGFFAIAERHLASGLTAGATKG</sequence>
<dbReference type="GO" id="GO:0005886">
    <property type="term" value="C:plasma membrane"/>
    <property type="evidence" value="ECO:0007669"/>
    <property type="project" value="UniProtKB-SubCell"/>
</dbReference>
<keyword evidence="2 7" id="KW-0813">Transport</keyword>
<dbReference type="AlphaFoldDB" id="A0A1I1UXU5"/>
<feature type="transmembrane region" description="Helical" evidence="7">
    <location>
        <begin position="177"/>
        <end position="197"/>
    </location>
</feature>
<dbReference type="InterPro" id="IPR000515">
    <property type="entry name" value="MetI-like"/>
</dbReference>
<dbReference type="STRING" id="910347.SAMN05421773_1285"/>
<dbReference type="CDD" id="cd06261">
    <property type="entry name" value="TM_PBP2"/>
    <property type="match status" value="1"/>
</dbReference>
<organism evidence="10 11">
    <name type="scientific">Streptomyces aidingensis</name>
    <dbReference type="NCBI Taxonomy" id="910347"/>
    <lineage>
        <taxon>Bacteria</taxon>
        <taxon>Bacillati</taxon>
        <taxon>Actinomycetota</taxon>
        <taxon>Actinomycetes</taxon>
        <taxon>Kitasatosporales</taxon>
        <taxon>Streptomycetaceae</taxon>
        <taxon>Streptomyces</taxon>
    </lineage>
</organism>
<evidence type="ECO:0000256" key="3">
    <source>
        <dbReference type="ARBA" id="ARBA00022475"/>
    </source>
</evidence>